<protein>
    <recommendedName>
        <fullName evidence="3">Amidohydrolase 3 domain-containing protein</fullName>
    </recommendedName>
</protein>
<dbReference type="Gene3D" id="3.10.310.70">
    <property type="match status" value="1"/>
</dbReference>
<dbReference type="GO" id="GO:0016810">
    <property type="term" value="F:hydrolase activity, acting on carbon-nitrogen (but not peptide) bonds"/>
    <property type="evidence" value="ECO:0007669"/>
    <property type="project" value="InterPro"/>
</dbReference>
<dbReference type="PANTHER" id="PTHR22642">
    <property type="entry name" value="IMIDAZOLONEPROPIONASE"/>
    <property type="match status" value="1"/>
</dbReference>
<dbReference type="CDD" id="cd01300">
    <property type="entry name" value="YtcJ_like"/>
    <property type="match status" value="1"/>
</dbReference>
<dbReference type="SUPFAM" id="SSF51338">
    <property type="entry name" value="Composite domain of metallo-dependent hydrolases"/>
    <property type="match status" value="1"/>
</dbReference>
<feature type="transmembrane region" description="Helical" evidence="2">
    <location>
        <begin position="31"/>
        <end position="48"/>
    </location>
</feature>
<feature type="region of interest" description="Disordered" evidence="1">
    <location>
        <begin position="1"/>
        <end position="20"/>
    </location>
</feature>
<evidence type="ECO:0000313" key="4">
    <source>
        <dbReference type="EMBL" id="TFY56859.1"/>
    </source>
</evidence>
<gene>
    <name evidence="4" type="ORF">EVG20_g8764</name>
</gene>
<evidence type="ECO:0000259" key="3">
    <source>
        <dbReference type="Pfam" id="PF07969"/>
    </source>
</evidence>
<dbReference type="InterPro" id="IPR033932">
    <property type="entry name" value="YtcJ-like"/>
</dbReference>
<accession>A0A4Y9Y7Q6</accession>
<keyword evidence="2" id="KW-1133">Transmembrane helix</keyword>
<name>A0A4Y9Y7Q6_9AGAM</name>
<comment type="caution">
    <text evidence="4">The sequence shown here is derived from an EMBL/GenBank/DDBJ whole genome shotgun (WGS) entry which is preliminary data.</text>
</comment>
<dbReference type="STRING" id="205917.A0A4Y9Y7Q6"/>
<dbReference type="PANTHER" id="PTHR22642:SF2">
    <property type="entry name" value="PROTEIN LONG AFTER FAR-RED 3"/>
    <property type="match status" value="1"/>
</dbReference>
<organism evidence="4 5">
    <name type="scientific">Dentipellis fragilis</name>
    <dbReference type="NCBI Taxonomy" id="205917"/>
    <lineage>
        <taxon>Eukaryota</taxon>
        <taxon>Fungi</taxon>
        <taxon>Dikarya</taxon>
        <taxon>Basidiomycota</taxon>
        <taxon>Agaricomycotina</taxon>
        <taxon>Agaricomycetes</taxon>
        <taxon>Russulales</taxon>
        <taxon>Hericiaceae</taxon>
        <taxon>Dentipellis</taxon>
    </lineage>
</organism>
<keyword evidence="5" id="KW-1185">Reference proteome</keyword>
<dbReference type="EMBL" id="SEOQ01000793">
    <property type="protein sequence ID" value="TFY56859.1"/>
    <property type="molecule type" value="Genomic_DNA"/>
</dbReference>
<keyword evidence="2" id="KW-0812">Transmembrane</keyword>
<keyword evidence="2" id="KW-0472">Membrane</keyword>
<evidence type="ECO:0000256" key="2">
    <source>
        <dbReference type="SAM" id="Phobius"/>
    </source>
</evidence>
<dbReference type="OrthoDB" id="3501663at2759"/>
<evidence type="ECO:0000313" key="5">
    <source>
        <dbReference type="Proteomes" id="UP000298327"/>
    </source>
</evidence>
<dbReference type="Pfam" id="PF07969">
    <property type="entry name" value="Amidohydro_3"/>
    <property type="match status" value="1"/>
</dbReference>
<dbReference type="InterPro" id="IPR011059">
    <property type="entry name" value="Metal-dep_hydrolase_composite"/>
</dbReference>
<evidence type="ECO:0000256" key="1">
    <source>
        <dbReference type="SAM" id="MobiDB-lite"/>
    </source>
</evidence>
<reference evidence="4 5" key="1">
    <citation type="submission" date="2019-02" db="EMBL/GenBank/DDBJ databases">
        <title>Genome sequencing of the rare red list fungi Dentipellis fragilis.</title>
        <authorList>
            <person name="Buettner E."/>
            <person name="Kellner H."/>
        </authorList>
    </citation>
    <scope>NUCLEOTIDE SEQUENCE [LARGE SCALE GENOMIC DNA]</scope>
    <source>
        <strain evidence="4 5">DSM 105465</strain>
    </source>
</reference>
<dbReference type="Gene3D" id="2.30.40.10">
    <property type="entry name" value="Urease, subunit C, domain 1"/>
    <property type="match status" value="1"/>
</dbReference>
<dbReference type="AlphaFoldDB" id="A0A4Y9Y7Q6"/>
<dbReference type="InterPro" id="IPR032466">
    <property type="entry name" value="Metal_Hydrolase"/>
</dbReference>
<sequence>MEKPSEPTTPGHGPPSNTDALYAPFRPRRQLLVLVALLTAVFYKFFVFPDSARIAGTKLPESYVLCTHDGSDAGVYTVDDADRRVSCIGVKRDVVFATGSREDVHASWTRDADADAKLATFYTKPGAIIVPGLADAHAHVLDWGFKEQLPLEECKSVAEIRAKLKQYLLDHPDVLRDSSAWIQGMGWDQTKWPSASFPTADDFDEEPLLRGRYVVLSRVDGHASWVSHRVLDDMSELPDEVDGGLILRDGSGKPSGVFVDNAMALVPLPKWTDAQMSGYFETAMKDALSVGLTSIHDAMATPENIQFFKKQAEAGTLPIRLYLMGNVQSDTYWGNQIPKLIDYGRDKRLNVRSIKLFTDGALGSWGAALLAPYSDKPDTTGLMRIQAATLKNLVEGFYRDGFQVNIHCIGDRANKVVLDIFEDILSRPGVDVETWRPRIEHAQIMQLSDLERIGRLGVIPSVQPTHATSDMWYAETRLGPERIKGAYAYQTLRQNSRNGIIALGSDFPVEGINPLLGFYAAVSRLSVRGDSPNGTEGWYPAEALTRAQALRAMTRNAAYAAFAEKERGTLVPGMKADYVVLDRNIMDERSPVVEILEAKVLATAVDGRVAYGGI</sequence>
<dbReference type="InterPro" id="IPR013108">
    <property type="entry name" value="Amidohydro_3"/>
</dbReference>
<dbReference type="Proteomes" id="UP000298327">
    <property type="component" value="Unassembled WGS sequence"/>
</dbReference>
<feature type="domain" description="Amidohydrolase 3" evidence="3">
    <location>
        <begin position="126"/>
        <end position="611"/>
    </location>
</feature>
<dbReference type="Gene3D" id="3.20.20.140">
    <property type="entry name" value="Metal-dependent hydrolases"/>
    <property type="match status" value="1"/>
</dbReference>
<dbReference type="SUPFAM" id="SSF51556">
    <property type="entry name" value="Metallo-dependent hydrolases"/>
    <property type="match status" value="1"/>
</dbReference>
<proteinExistence type="predicted"/>